<evidence type="ECO:0000259" key="6">
    <source>
        <dbReference type="SMART" id="SM01019"/>
    </source>
</evidence>
<protein>
    <recommendedName>
        <fullName evidence="6">TF-B3 domain-containing protein</fullName>
    </recommendedName>
</protein>
<proteinExistence type="predicted"/>
<dbReference type="EMBL" id="CAADRP010000001">
    <property type="protein sequence ID" value="VFU19852.1"/>
    <property type="molecule type" value="Genomic_DNA"/>
</dbReference>
<reference evidence="7" key="1">
    <citation type="submission" date="2019-03" db="EMBL/GenBank/DDBJ databases">
        <authorList>
            <person name="Mank J."/>
            <person name="Almeida P."/>
        </authorList>
    </citation>
    <scope>NUCLEOTIDE SEQUENCE</scope>
    <source>
        <strain evidence="7">78183</strain>
    </source>
</reference>
<dbReference type="AlphaFoldDB" id="A0A6N2JYJ4"/>
<gene>
    <name evidence="7" type="ORF">SVIM_LOCUS1038</name>
</gene>
<dbReference type="SUPFAM" id="SSF101936">
    <property type="entry name" value="DNA-binding pseudobarrel domain"/>
    <property type="match status" value="2"/>
</dbReference>
<dbReference type="PANTHER" id="PTHR34269">
    <property type="entry name" value="TRANSCRIPTION FACTOR B3-DOMAIN FAMILY-RELATED"/>
    <property type="match status" value="1"/>
</dbReference>
<evidence type="ECO:0000313" key="7">
    <source>
        <dbReference type="EMBL" id="VFU19852.1"/>
    </source>
</evidence>
<dbReference type="PANTHER" id="PTHR34269:SF11">
    <property type="entry name" value="B3 DOMAIN PROTEIN"/>
    <property type="match status" value="1"/>
</dbReference>
<evidence type="ECO:0000256" key="3">
    <source>
        <dbReference type="ARBA" id="ARBA00023125"/>
    </source>
</evidence>
<keyword evidence="3" id="KW-0238">DNA-binding</keyword>
<dbReference type="GO" id="GO:0005634">
    <property type="term" value="C:nucleus"/>
    <property type="evidence" value="ECO:0007669"/>
    <property type="project" value="UniProtKB-SubCell"/>
</dbReference>
<name>A0A6N2JYJ4_SALVM</name>
<dbReference type="InterPro" id="IPR051442">
    <property type="entry name" value="B3_domain"/>
</dbReference>
<comment type="subcellular location">
    <subcellularLocation>
        <location evidence="1">Nucleus</location>
    </subcellularLocation>
</comment>
<dbReference type="GO" id="GO:0003677">
    <property type="term" value="F:DNA binding"/>
    <property type="evidence" value="ECO:0007669"/>
    <property type="project" value="UniProtKB-KW"/>
</dbReference>
<accession>A0A6N2JYJ4</accession>
<evidence type="ECO:0000256" key="1">
    <source>
        <dbReference type="ARBA" id="ARBA00004123"/>
    </source>
</evidence>
<dbReference type="InterPro" id="IPR003340">
    <property type="entry name" value="B3_DNA-bd"/>
</dbReference>
<keyword evidence="4" id="KW-0804">Transcription</keyword>
<keyword evidence="5" id="KW-0539">Nucleus</keyword>
<keyword evidence="2" id="KW-0805">Transcription regulation</keyword>
<dbReference type="Gene3D" id="2.40.330.10">
    <property type="entry name" value="DNA-binding pseudobarrel domain"/>
    <property type="match status" value="2"/>
</dbReference>
<evidence type="ECO:0000256" key="5">
    <source>
        <dbReference type="ARBA" id="ARBA00023242"/>
    </source>
</evidence>
<organism evidence="7">
    <name type="scientific">Salix viminalis</name>
    <name type="common">Common osier</name>
    <name type="synonym">Basket willow</name>
    <dbReference type="NCBI Taxonomy" id="40686"/>
    <lineage>
        <taxon>Eukaryota</taxon>
        <taxon>Viridiplantae</taxon>
        <taxon>Streptophyta</taxon>
        <taxon>Embryophyta</taxon>
        <taxon>Tracheophyta</taxon>
        <taxon>Spermatophyta</taxon>
        <taxon>Magnoliopsida</taxon>
        <taxon>eudicotyledons</taxon>
        <taxon>Gunneridae</taxon>
        <taxon>Pentapetalae</taxon>
        <taxon>rosids</taxon>
        <taxon>fabids</taxon>
        <taxon>Malpighiales</taxon>
        <taxon>Salicaceae</taxon>
        <taxon>Saliceae</taxon>
        <taxon>Salix</taxon>
    </lineage>
</organism>
<sequence>MERKQLFHVSNSCFSPKKIKNPNKRNECECQQAGGEEFAGSQPLFSERPFLVKKPKPSSSGTGSIAVASRNPGRVLRELNLFDENWVLENSADSDSSNKESAEELERRVAFNLRTMRSSYTLEDMMEERSRGVSTEISLYPHDPFNIKKKMKPSDLGNLCRLLVAADLVEKHILPFLNEDQTKQVIIPTQERNGLKVWVRDMDTASMHQLVFKRWSTSKSYIFNDGWTKQFVRRELVEDEIGLYWDIQLRGSSSRDIRQNKFKADEQASFKTHASRFEPRKLRTDRKIKNPNKRNECECQQAGGEEFAGSQPLFSERPVLLKKPKPSSSGTGSIAVASRNPGRVLRELNLFDENWVLENSADSDSSNKESAEELERRVAFNLRTMRSSYTIEDMMEERSRGVSTEISLYHHVDPFNIKKKMKPSDLGNLCRLLVSSDLVEKHILPFLNEDQTKQVQIPNQERNGLKVWVRDMDTASMHQLVFKRWSTSKSYIFNDGWTKQFVRRRSLVEGDEIGLYWDSEQSILHFSVVLNNATVETDNPDLRDRAYIYWRLLSTDPEAAKDIVLA</sequence>
<feature type="domain" description="TF-B3" evidence="6">
    <location>
        <begin position="417"/>
        <end position="532"/>
    </location>
</feature>
<dbReference type="InterPro" id="IPR015300">
    <property type="entry name" value="DNA-bd_pseudobarrel_sf"/>
</dbReference>
<evidence type="ECO:0000256" key="4">
    <source>
        <dbReference type="ARBA" id="ARBA00023163"/>
    </source>
</evidence>
<dbReference type="CDD" id="cd10017">
    <property type="entry name" value="B3_DNA"/>
    <property type="match status" value="2"/>
</dbReference>
<evidence type="ECO:0000256" key="2">
    <source>
        <dbReference type="ARBA" id="ARBA00023015"/>
    </source>
</evidence>
<dbReference type="SMART" id="SM01019">
    <property type="entry name" value="B3"/>
    <property type="match status" value="1"/>
</dbReference>